<gene>
    <name evidence="2" type="ORF">AcetOrient_orf00583</name>
</gene>
<proteinExistence type="predicted"/>
<dbReference type="EMBL" id="AP018515">
    <property type="protein sequence ID" value="BBC78752.1"/>
    <property type="molecule type" value="Genomic_DNA"/>
</dbReference>
<reference evidence="2 3" key="1">
    <citation type="submission" date="2018-02" db="EMBL/GenBank/DDBJ databases">
        <title>Acetobacter orientalis genome.</title>
        <authorList>
            <person name="Nakashima N."/>
            <person name="Tamura T."/>
        </authorList>
    </citation>
    <scope>NUCLEOTIDE SEQUENCE [LARGE SCALE GENOMIC DNA]</scope>
    <source>
        <strain evidence="2 3">FAN1</strain>
    </source>
</reference>
<dbReference type="AlphaFoldDB" id="A0A2Z5ZDK8"/>
<evidence type="ECO:0000256" key="1">
    <source>
        <dbReference type="SAM" id="MobiDB-lite"/>
    </source>
</evidence>
<sequence>MAESHKSGFIQHTPQKTLNMKKLQAALAVFVEKWRVACEQISAAVAHWILRQENTPERRRYLANLELEAALKRRLLEAHKANKPRDNQGRYTKRSAPHRA</sequence>
<dbReference type="Proteomes" id="UP000270034">
    <property type="component" value="Chromosome"/>
</dbReference>
<name>A0A2Z5ZDK8_9PROT</name>
<organism evidence="2 3">
    <name type="scientific">Acetobacter orientalis</name>
    <dbReference type="NCBI Taxonomy" id="146474"/>
    <lineage>
        <taxon>Bacteria</taxon>
        <taxon>Pseudomonadati</taxon>
        <taxon>Pseudomonadota</taxon>
        <taxon>Alphaproteobacteria</taxon>
        <taxon>Acetobacterales</taxon>
        <taxon>Acetobacteraceae</taxon>
        <taxon>Acetobacter</taxon>
    </lineage>
</organism>
<evidence type="ECO:0000313" key="3">
    <source>
        <dbReference type="Proteomes" id="UP000270034"/>
    </source>
</evidence>
<protein>
    <submittedName>
        <fullName evidence="2">Uncharacterized protein</fullName>
    </submittedName>
</protein>
<feature type="compositionally biased region" description="Basic residues" evidence="1">
    <location>
        <begin position="91"/>
        <end position="100"/>
    </location>
</feature>
<feature type="region of interest" description="Disordered" evidence="1">
    <location>
        <begin position="77"/>
        <end position="100"/>
    </location>
</feature>
<evidence type="ECO:0000313" key="2">
    <source>
        <dbReference type="EMBL" id="BBC78752.1"/>
    </source>
</evidence>
<feature type="compositionally biased region" description="Basic and acidic residues" evidence="1">
    <location>
        <begin position="77"/>
        <end position="88"/>
    </location>
</feature>
<dbReference type="KEGG" id="aot:AcetOri_orf00583"/>
<accession>A0A2Z5ZDK8</accession>